<comment type="caution">
    <text evidence="10">Lacks conserved residue(s) required for the propagation of feature annotation.</text>
</comment>
<comment type="catalytic activity">
    <reaction evidence="1 10">
        <text>Exonucleolytic cleavage of poly(A) to 5'-AMP.</text>
        <dbReference type="EC" id="3.1.13.4"/>
    </reaction>
</comment>
<dbReference type="InterPro" id="IPR001680">
    <property type="entry name" value="WD40_rpt"/>
</dbReference>
<comment type="function">
    <text evidence="10">Catalytic subunit of the poly(A)-nuclease (PAN) deadenylation complex, one of two cytoplasmic mRNA deadenylases involved in mRNA turnover. PAN specifically shortens poly(A) tails of RNA and the activity is stimulated by poly(A)-binding protein PAB1. PAN deadenylation is followed by rapid degradation of the shortened mRNA tails by the CCR4-NOT complex. Deadenylated mRNAs are then degraded by two alternative mechanisms, namely exosome-mediated 3'-5' exonucleolytic degradation, or deadenlyation-dependent mRNA decaping and subsequent 5'-3' exonucleolytic degradation by XRN1. May also be involved in post-transcriptional maturation of mRNA poly(A) tails.</text>
</comment>
<dbReference type="Proteomes" id="UP000761534">
    <property type="component" value="Unassembled WGS sequence"/>
</dbReference>
<organism evidence="13 14">
    <name type="scientific">Trichomonascus ciferrii</name>
    <dbReference type="NCBI Taxonomy" id="44093"/>
    <lineage>
        <taxon>Eukaryota</taxon>
        <taxon>Fungi</taxon>
        <taxon>Dikarya</taxon>
        <taxon>Ascomycota</taxon>
        <taxon>Saccharomycotina</taxon>
        <taxon>Dipodascomycetes</taxon>
        <taxon>Dipodascales</taxon>
        <taxon>Trichomonascaceae</taxon>
        <taxon>Trichomonascus</taxon>
        <taxon>Trichomonascus ciferrii complex</taxon>
    </lineage>
</organism>
<dbReference type="InterPro" id="IPR030843">
    <property type="entry name" value="PAN2"/>
</dbReference>
<dbReference type="Gene3D" id="3.90.70.10">
    <property type="entry name" value="Cysteine proteinases"/>
    <property type="match status" value="1"/>
</dbReference>
<keyword evidence="8 10" id="KW-0378">Hydrolase</keyword>
<dbReference type="HAMAP" id="MF_03182">
    <property type="entry name" value="PAN2"/>
    <property type="match status" value="1"/>
</dbReference>
<feature type="compositionally biased region" description="Low complexity" evidence="11">
    <location>
        <begin position="640"/>
        <end position="664"/>
    </location>
</feature>
<comment type="activity regulation">
    <text evidence="10">Positively regulated by the regulatory subunit PAN3.</text>
</comment>
<comment type="caution">
    <text evidence="13">The sequence shown here is derived from an EMBL/GenBank/DDBJ whole genome shotgun (WGS) entry which is preliminary data.</text>
</comment>
<dbReference type="OrthoDB" id="16516at2759"/>
<evidence type="ECO:0000259" key="12">
    <source>
        <dbReference type="PROSITE" id="PS50235"/>
    </source>
</evidence>
<dbReference type="GO" id="GO:0006397">
    <property type="term" value="P:mRNA processing"/>
    <property type="evidence" value="ECO:0007669"/>
    <property type="project" value="UniProtKB-KW"/>
</dbReference>
<reference evidence="13" key="1">
    <citation type="journal article" date="2019" name="G3 (Bethesda)">
        <title>Genome Assemblies of Two Rare Opportunistic Yeast Pathogens: Diutina rugosa (syn. Candida rugosa) and Trichomonascus ciferrii (syn. Candida ciferrii).</title>
        <authorList>
            <person name="Mixao V."/>
            <person name="Saus E."/>
            <person name="Hansen A.P."/>
            <person name="Lass-Florl C."/>
            <person name="Gabaldon T."/>
        </authorList>
    </citation>
    <scope>NUCLEOTIDE SEQUENCE</scope>
    <source>
        <strain evidence="13">CBS 4856</strain>
    </source>
</reference>
<comment type="domain">
    <text evidence="10">Contains a pseudo-UCH domain. This ubiquitin C-terminal hydrolase (UCH)-like or ubiquitin specific protease (USP)-like domain is predicted to be catalytically inactive because it lacks the active site catalytic triad characteristic of thiol proteases, with residues at the equivalent structural positions that are incompatible with catalysis, and it cannot bind ubiquitin. It functions as a structural scaffold for intra- and intermolecular interactions in the complex.</text>
</comment>
<dbReference type="InterPro" id="IPR012337">
    <property type="entry name" value="RNaseH-like_sf"/>
</dbReference>
<dbReference type="SMART" id="SM00320">
    <property type="entry name" value="WD40"/>
    <property type="match status" value="3"/>
</dbReference>
<keyword evidence="3 10" id="KW-0963">Cytoplasm</keyword>
<evidence type="ECO:0000256" key="7">
    <source>
        <dbReference type="ARBA" id="ARBA00022723"/>
    </source>
</evidence>
<dbReference type="SUPFAM" id="SSF54001">
    <property type="entry name" value="Cysteine proteinases"/>
    <property type="match status" value="1"/>
</dbReference>
<keyword evidence="5 10" id="KW-0507">mRNA processing</keyword>
<dbReference type="GO" id="GO:0003676">
    <property type="term" value="F:nucleic acid binding"/>
    <property type="evidence" value="ECO:0007669"/>
    <property type="project" value="InterPro"/>
</dbReference>
<dbReference type="InterPro" id="IPR038765">
    <property type="entry name" value="Papain-like_cys_pep_sf"/>
</dbReference>
<evidence type="ECO:0000256" key="4">
    <source>
        <dbReference type="ARBA" id="ARBA00022574"/>
    </source>
</evidence>
<evidence type="ECO:0000256" key="11">
    <source>
        <dbReference type="SAM" id="MobiDB-lite"/>
    </source>
</evidence>
<keyword evidence="4" id="KW-0853">WD repeat</keyword>
<dbReference type="InterPro" id="IPR015943">
    <property type="entry name" value="WD40/YVTN_repeat-like_dom_sf"/>
</dbReference>
<evidence type="ECO:0000256" key="10">
    <source>
        <dbReference type="HAMAP-Rule" id="MF_03182"/>
    </source>
</evidence>
<evidence type="ECO:0000256" key="2">
    <source>
        <dbReference type="ARBA" id="ARBA00004496"/>
    </source>
</evidence>
<dbReference type="PANTHER" id="PTHR15728:SF0">
    <property type="entry name" value="PAN2-PAN3 DEADENYLATION COMPLEX CATALYTIC SUBUNIT PAN2"/>
    <property type="match status" value="1"/>
</dbReference>
<evidence type="ECO:0000313" key="13">
    <source>
        <dbReference type="EMBL" id="KAA8909901.1"/>
    </source>
</evidence>
<dbReference type="GO" id="GO:0046872">
    <property type="term" value="F:metal ion binding"/>
    <property type="evidence" value="ECO:0007669"/>
    <property type="project" value="UniProtKB-KW"/>
</dbReference>
<sequence>MSQDLLWTGDSKVSSYALNMQSGFKWPGARYPYGFGRYVSFPSHPRQVHDILVSDRGLISVSKDSVRLHNRRGVTKQVVTDPSLKSVSAMAYSTKGTSEVVVAGEQKDLLRINVDRGVLSSKVPHHGGGNGGAKNTYSITKMKKTGMYIAMGASNGTIDIVDPNSLQVIRTLPAHSGPVSDMDCSGSTVLSCAYSPRKNGYMPEPLVSIFDLRAMKPLPPVAFPAGAGFVRCLPKLTSCCVVASPSGQLQFIDIANSANVYLYQSAASSPLTGIDISPSGEYMALTDSEGFIQLWTNGSGAASFAEFPGPIEFPTSQEDYLHQIDVDDLSMPLSSSGMPYYKDELLSSWSDPLVFNTGMPPPKISKEILENSKSRGNVTYSSYPKHSKPRNVAQEYVSFERQRRSSVMVPKFISEKERTGEIDDQGELFAETDHTRPNKIPKAYRKLEIKYSRFGVEDFDFDFYNNTSYSGLETQLANSYTNALIQLYRFCPAFYNYALKYVSQYNTVDEPSLLNEIGLLFDMLYKANGKHCRASNFLKVLVSIPQASALGLIYDDMLQNGSETGEGPLVQAFARFLMERISFDEKRLRHQSGENDVDKTEFESLVGLPIDSTSKYHPCGTEAVRSTIYHTIELVSVSSSTNVSSGSNSSSSSSNKSSSGKNNSHPNNFLDCLQRSIEKWTQARGFCENCRKYQNMGTLKVIRKLPHILNITIPLHDSENPEMRKTWAVPSWPAKEFVASTVRGRLSVRKHGDGERYKLLGCVVEIASPGKPDNHLVCIVKIDREWYLFNDFLVNKLSEKEALDFSVPWKKPVLLLYQSSVSAKAGFNYESWKLKMDTSILYTDHFITNKRGKIAREYELLTQEEAPQPGTLVAIDAEFVMLQQEETEIRSDGTKSLLRPTVLSLARVSVLRGEGPKEGVAFIDDYIATTDPIVDYLTEFSGIESGDLDPSLTERDLVTLQTSYKKLWLLLNLGCVFIGHGLYNDFRTINIRVPQNQVIDTVDIYFLKSRQRKLSLKFLAWYLLGSAVQTGNHDSIEDAKTALRLYRKYEELKQQGAFERTLDELYNEGRKWNYKPPNNNNGST</sequence>
<protein>
    <recommendedName>
        <fullName evidence="10">PAN2-PAN3 deadenylation complex catalytic subunit PAN2</fullName>
        <ecNumber evidence="10">3.1.13.4</ecNumber>
    </recommendedName>
    <alternativeName>
        <fullName evidence="10">PAB1P-dependent poly(A)-specific ribonuclease</fullName>
    </alternativeName>
    <alternativeName>
        <fullName evidence="10">Poly(A)-nuclease deadenylation complex subunit 2</fullName>
        <shortName evidence="10">PAN deadenylation complex subunit 2</shortName>
    </alternativeName>
</protein>
<evidence type="ECO:0000256" key="1">
    <source>
        <dbReference type="ARBA" id="ARBA00001663"/>
    </source>
</evidence>
<dbReference type="Gene3D" id="2.130.10.10">
    <property type="entry name" value="YVTN repeat-like/Quinoprotein amine dehydrogenase"/>
    <property type="match status" value="1"/>
</dbReference>
<proteinExistence type="inferred from homology"/>
<dbReference type="SUPFAM" id="SSF50978">
    <property type="entry name" value="WD40 repeat-like"/>
    <property type="match status" value="1"/>
</dbReference>
<dbReference type="EC" id="3.1.13.4" evidence="10"/>
<comment type="subunit">
    <text evidence="10">Forms a heterotrimer with an asymmetric homodimer of the regulatory subunit PAN3 to form the poly(A)-nuclease (PAN) deadenylation complex.</text>
</comment>
<dbReference type="GO" id="GO:0000932">
    <property type="term" value="C:P-body"/>
    <property type="evidence" value="ECO:0007669"/>
    <property type="project" value="TreeGrafter"/>
</dbReference>
<evidence type="ECO:0000256" key="8">
    <source>
        <dbReference type="ARBA" id="ARBA00022801"/>
    </source>
</evidence>
<dbReference type="InterPro" id="IPR048841">
    <property type="entry name" value="PAN2_N"/>
</dbReference>
<dbReference type="PANTHER" id="PTHR15728">
    <property type="entry name" value="DEADENYLATION COMPLEX CATALYTIC SUBUNIT PAN2"/>
    <property type="match status" value="1"/>
</dbReference>
<dbReference type="InterPro" id="IPR036397">
    <property type="entry name" value="RNaseH_sf"/>
</dbReference>
<feature type="region of interest" description="Disordered" evidence="11">
    <location>
        <begin position="640"/>
        <end position="665"/>
    </location>
</feature>
<feature type="binding site" evidence="10">
    <location>
        <position position="985"/>
    </location>
    <ligand>
        <name>a divalent metal cation</name>
        <dbReference type="ChEBI" id="CHEBI:60240"/>
        <note>catalytic</note>
    </ligand>
</feature>
<keyword evidence="6 10" id="KW-0540">Nuclease</keyword>
<evidence type="ECO:0000256" key="5">
    <source>
        <dbReference type="ARBA" id="ARBA00022664"/>
    </source>
</evidence>
<dbReference type="VEuPathDB" id="FungiDB:TRICI_004338"/>
<evidence type="ECO:0000256" key="3">
    <source>
        <dbReference type="ARBA" id="ARBA00022490"/>
    </source>
</evidence>
<comment type="cofactor">
    <cofactor evidence="10">
        <name>a divalent metal cation</name>
        <dbReference type="ChEBI" id="CHEBI:60240"/>
    </cofactor>
    <text evidence="10">Binds 2 metal cations per subunit in the catalytic exonuclease domain.</text>
</comment>
<dbReference type="Pfam" id="PF00929">
    <property type="entry name" value="RNase_T"/>
    <property type="match status" value="1"/>
</dbReference>
<dbReference type="InterPro" id="IPR028889">
    <property type="entry name" value="USP"/>
</dbReference>
<feature type="binding site" evidence="10">
    <location>
        <position position="878"/>
    </location>
    <ligand>
        <name>a divalent metal cation</name>
        <dbReference type="ChEBI" id="CHEBI:60240"/>
        <note>catalytic</note>
    </ligand>
</feature>
<dbReference type="GO" id="GO:0031251">
    <property type="term" value="C:PAN complex"/>
    <property type="evidence" value="ECO:0007669"/>
    <property type="project" value="UniProtKB-UniRule"/>
</dbReference>
<dbReference type="Pfam" id="PF20770">
    <property type="entry name" value="PAN2_N"/>
    <property type="match status" value="1"/>
</dbReference>
<dbReference type="CDD" id="cd06143">
    <property type="entry name" value="PAN2_exo"/>
    <property type="match status" value="1"/>
</dbReference>
<dbReference type="PROSITE" id="PS50235">
    <property type="entry name" value="USP_3"/>
    <property type="match status" value="1"/>
</dbReference>
<feature type="binding site" evidence="10">
    <location>
        <position position="1038"/>
    </location>
    <ligand>
        <name>a divalent metal cation</name>
        <dbReference type="ChEBI" id="CHEBI:60240"/>
        <note>catalytic</note>
    </ligand>
</feature>
<dbReference type="Gene3D" id="3.30.420.10">
    <property type="entry name" value="Ribonuclease H-like superfamily/Ribonuclease H"/>
    <property type="match status" value="1"/>
</dbReference>
<keyword evidence="14" id="KW-1185">Reference proteome</keyword>
<dbReference type="EMBL" id="SWFS01000331">
    <property type="protein sequence ID" value="KAA8909901.1"/>
    <property type="molecule type" value="Genomic_DNA"/>
</dbReference>
<comment type="domain">
    <text evidence="10">The linker, or PAN3 interaction domain (PID), between the WD40 repeats and the pseudo-UCH domain mediates interaction with PAN3.</text>
</comment>
<dbReference type="InterPro" id="IPR028881">
    <property type="entry name" value="PAN2_UCH_dom"/>
</dbReference>
<dbReference type="SUPFAM" id="SSF53098">
    <property type="entry name" value="Ribonuclease H-like"/>
    <property type="match status" value="1"/>
</dbReference>
<feature type="domain" description="USP" evidence="12">
    <location>
        <begin position="470"/>
        <end position="820"/>
    </location>
</feature>
<accession>A0A642V186</accession>
<dbReference type="InterPro" id="IPR036322">
    <property type="entry name" value="WD40_repeat_dom_sf"/>
</dbReference>
<dbReference type="GO" id="GO:0004535">
    <property type="term" value="F:poly(A)-specific ribonuclease activity"/>
    <property type="evidence" value="ECO:0007669"/>
    <property type="project" value="UniProtKB-UniRule"/>
</dbReference>
<feature type="binding site" evidence="10">
    <location>
        <position position="876"/>
    </location>
    <ligand>
        <name>a divalent metal cation</name>
        <dbReference type="ChEBI" id="CHEBI:60240"/>
        <note>catalytic</note>
    </ligand>
</feature>
<dbReference type="InterPro" id="IPR050785">
    <property type="entry name" value="PAN2-PAN3_catalytic_subunit"/>
</dbReference>
<comment type="subcellular location">
    <subcellularLocation>
        <location evidence="2 10">Cytoplasm</location>
    </subcellularLocation>
</comment>
<dbReference type="Pfam" id="PF13423">
    <property type="entry name" value="UCH_1"/>
    <property type="match status" value="1"/>
</dbReference>
<gene>
    <name evidence="10" type="primary">PAN2</name>
    <name evidence="13" type="ORF">TRICI_004338</name>
</gene>
<dbReference type="GO" id="GO:0000289">
    <property type="term" value="P:nuclear-transcribed mRNA poly(A) tail shortening"/>
    <property type="evidence" value="ECO:0007669"/>
    <property type="project" value="UniProtKB-UniRule"/>
</dbReference>
<evidence type="ECO:0000256" key="6">
    <source>
        <dbReference type="ARBA" id="ARBA00022722"/>
    </source>
</evidence>
<evidence type="ECO:0000256" key="9">
    <source>
        <dbReference type="ARBA" id="ARBA00022839"/>
    </source>
</evidence>
<dbReference type="FunFam" id="3.30.420.10:FF:000028">
    <property type="entry name" value="PAN2-PAN3 deadenylation complex catalytic subunit PAN2"/>
    <property type="match status" value="1"/>
</dbReference>
<dbReference type="AlphaFoldDB" id="A0A642V186"/>
<dbReference type="SMART" id="SM00479">
    <property type="entry name" value="EXOIII"/>
    <property type="match status" value="1"/>
</dbReference>
<evidence type="ECO:0000313" key="14">
    <source>
        <dbReference type="Proteomes" id="UP000761534"/>
    </source>
</evidence>
<dbReference type="InterPro" id="IPR013520">
    <property type="entry name" value="Ribonucl_H"/>
</dbReference>
<comment type="similarity">
    <text evidence="10">Belongs to the peptidase C19 family. PAN2 subfamily.</text>
</comment>
<name>A0A642V186_9ASCO</name>
<keyword evidence="7 10" id="KW-0479">Metal-binding</keyword>
<keyword evidence="9 10" id="KW-0269">Exonuclease</keyword>